<evidence type="ECO:0000313" key="2">
    <source>
        <dbReference type="EMBL" id="EDP98136.1"/>
    </source>
</evidence>
<dbReference type="STRING" id="391587.KAOT1_13002"/>
<evidence type="ECO:0000313" key="3">
    <source>
        <dbReference type="Proteomes" id="UP000002945"/>
    </source>
</evidence>
<organism evidence="2 3">
    <name type="scientific">Kordia algicida OT-1</name>
    <dbReference type="NCBI Taxonomy" id="391587"/>
    <lineage>
        <taxon>Bacteria</taxon>
        <taxon>Pseudomonadati</taxon>
        <taxon>Bacteroidota</taxon>
        <taxon>Flavobacteriia</taxon>
        <taxon>Flavobacteriales</taxon>
        <taxon>Flavobacteriaceae</taxon>
        <taxon>Kordia</taxon>
    </lineage>
</organism>
<protein>
    <recommendedName>
        <fullName evidence="4">TonB</fullName>
    </recommendedName>
</protein>
<dbReference type="EMBL" id="ABIB01000001">
    <property type="protein sequence ID" value="EDP98136.1"/>
    <property type="molecule type" value="Genomic_DNA"/>
</dbReference>
<evidence type="ECO:0008006" key="4">
    <source>
        <dbReference type="Google" id="ProtNLM"/>
    </source>
</evidence>
<dbReference type="AlphaFoldDB" id="A9DJM4"/>
<dbReference type="OrthoDB" id="1039448at2"/>
<comment type="caution">
    <text evidence="2">The sequence shown here is derived from an EMBL/GenBank/DDBJ whole genome shotgun (WGS) entry which is preliminary data.</text>
</comment>
<evidence type="ECO:0000256" key="1">
    <source>
        <dbReference type="SAM" id="SignalP"/>
    </source>
</evidence>
<dbReference type="RefSeq" id="WP_007095149.1">
    <property type="nucleotide sequence ID" value="NZ_CP142125.1"/>
</dbReference>
<accession>A9DJM4</accession>
<proteinExistence type="predicted"/>
<name>A9DJM4_9FLAO</name>
<reference evidence="2 3" key="1">
    <citation type="journal article" date="2011" name="J. Bacteriol.">
        <title>Genome sequence of the algicidal bacterium Kordia algicida OT-1.</title>
        <authorList>
            <person name="Lee H.S."/>
            <person name="Kang S.G."/>
            <person name="Kwon K.K."/>
            <person name="Lee J.H."/>
            <person name="Kim S.J."/>
        </authorList>
    </citation>
    <scope>NUCLEOTIDE SEQUENCE [LARGE SCALE GENOMIC DNA]</scope>
    <source>
        <strain evidence="2 3">OT-1</strain>
    </source>
</reference>
<feature type="signal peptide" evidence="1">
    <location>
        <begin position="1"/>
        <end position="19"/>
    </location>
</feature>
<gene>
    <name evidence="2" type="ORF">KAOT1_13002</name>
</gene>
<keyword evidence="1" id="KW-0732">Signal</keyword>
<dbReference type="eggNOG" id="COG4219">
    <property type="taxonomic scope" value="Bacteria"/>
</dbReference>
<keyword evidence="3" id="KW-1185">Reference proteome</keyword>
<feature type="chain" id="PRO_5002734061" description="TonB" evidence="1">
    <location>
        <begin position="20"/>
        <end position="156"/>
    </location>
</feature>
<dbReference type="Gene3D" id="3.30.1150.10">
    <property type="match status" value="1"/>
</dbReference>
<sequence length="156" mass="17349">MKKFIIPALICLTVQFVFSQKATDMSTPKVSPNGTINFSVMDNAPQLEGCKSAGTVQQQNKCTAAKIENFIQQEFNNDIARSISNNSANNAIYIRFIINKQGNVENVGVRTNDSNLKAEVERIIKKLPTFSRGTHRGTNVNVSYALNLKADRLIRK</sequence>
<dbReference type="HOGENOM" id="CLU_1684268_0_0_10"/>
<dbReference type="Proteomes" id="UP000002945">
    <property type="component" value="Unassembled WGS sequence"/>
</dbReference>